<organism evidence="3 4">
    <name type="scientific">Leishmania donovani</name>
    <dbReference type="NCBI Taxonomy" id="5661"/>
    <lineage>
        <taxon>Eukaryota</taxon>
        <taxon>Discoba</taxon>
        <taxon>Euglenozoa</taxon>
        <taxon>Kinetoplastea</taxon>
        <taxon>Metakinetoplastina</taxon>
        <taxon>Trypanosomatida</taxon>
        <taxon>Trypanosomatidae</taxon>
        <taxon>Leishmaniinae</taxon>
        <taxon>Leishmania</taxon>
    </lineage>
</organism>
<evidence type="ECO:0000256" key="2">
    <source>
        <dbReference type="SAM" id="Phobius"/>
    </source>
</evidence>
<feature type="transmembrane region" description="Helical" evidence="2">
    <location>
        <begin position="394"/>
        <end position="412"/>
    </location>
</feature>
<reference evidence="4" key="1">
    <citation type="submission" date="2019-02" db="EMBL/GenBank/DDBJ databases">
        <title>FDA dAtabase for Regulatory Grade micrObial Sequences (FDA-ARGOS): Supporting development and validation of Infectious Disease Dx tests.</title>
        <authorList>
            <person name="Duncan R."/>
            <person name="Fisher C."/>
            <person name="Tallon L."/>
            <person name="Sadzewicz L."/>
            <person name="Sengamalay N."/>
            <person name="Ott S."/>
            <person name="Godinez A."/>
            <person name="Nagaraj S."/>
            <person name="Vavikolanu K."/>
            <person name="Vyas G."/>
            <person name="Nadendla S."/>
            <person name="Aluvathingal J."/>
            <person name="Sichtig H."/>
        </authorList>
    </citation>
    <scope>NUCLEOTIDE SEQUENCE [LARGE SCALE GENOMIC DNA]</scope>
    <source>
        <strain evidence="4">FDAARGOS_360</strain>
    </source>
</reference>
<keyword evidence="2" id="KW-1133">Transmembrane helix</keyword>
<dbReference type="EMBL" id="RHLD01000029">
    <property type="protein sequence ID" value="TPP46485.1"/>
    <property type="molecule type" value="Genomic_DNA"/>
</dbReference>
<proteinExistence type="predicted"/>
<dbReference type="VEuPathDB" id="TriTrypDB:LdCL_350009900"/>
<feature type="compositionally biased region" description="Polar residues" evidence="1">
    <location>
        <begin position="334"/>
        <end position="344"/>
    </location>
</feature>
<feature type="region of interest" description="Disordered" evidence="1">
    <location>
        <begin position="285"/>
        <end position="313"/>
    </location>
</feature>
<comment type="caution">
    <text evidence="3">The sequence shown here is derived from an EMBL/GenBank/DDBJ whole genome shotgun (WGS) entry which is preliminary data.</text>
</comment>
<keyword evidence="2" id="KW-0812">Transmembrane</keyword>
<dbReference type="VEuPathDB" id="TriTrypDB:LdBPK_350470.1"/>
<protein>
    <submittedName>
        <fullName evidence="3">Putative integral membrane protein</fullName>
    </submittedName>
</protein>
<feature type="transmembrane region" description="Helical" evidence="2">
    <location>
        <begin position="591"/>
        <end position="612"/>
    </location>
</feature>
<feature type="transmembrane region" description="Helical" evidence="2">
    <location>
        <begin position="558"/>
        <end position="579"/>
    </location>
</feature>
<feature type="compositionally biased region" description="Acidic residues" evidence="1">
    <location>
        <begin position="295"/>
        <end position="309"/>
    </location>
</feature>
<evidence type="ECO:0000313" key="4">
    <source>
        <dbReference type="Proteomes" id="UP000318821"/>
    </source>
</evidence>
<gene>
    <name evidence="3" type="ORF">CGC20_0715</name>
</gene>
<keyword evidence="2" id="KW-0472">Membrane</keyword>
<dbReference type="AlphaFoldDB" id="A0A504XFP0"/>
<dbReference type="Proteomes" id="UP000318821">
    <property type="component" value="Unassembled WGS sequence"/>
</dbReference>
<accession>A0A504XFP0</accession>
<dbReference type="VEuPathDB" id="TriTrypDB:LdCL_350009800"/>
<evidence type="ECO:0000256" key="1">
    <source>
        <dbReference type="SAM" id="MobiDB-lite"/>
    </source>
</evidence>
<dbReference type="VEuPathDB" id="TriTrypDB:LdCL_350009700"/>
<name>A0A504XFP0_LEIDO</name>
<sequence length="712" mass="76322">MDSRPCATTSPSRSSGVSKYTALLSGLERSCRVTPATGSCFTPHTESRKSYCAAPRLHLAESPGSFLALSSSASPDAHSLSSSFASYSPLATQRRSEAAIAAARTPSALFEVRVYRRRGKGTNGGTRQGCEAFAQNVRRGHPCASFATTSSIDAPAVAVGLLGPHSYSTRAAPASRPGDAQRRRGAGSGAHEAGVAAHCSLTSDHYLSYYLARYGGRRLPQSSCPSALTAPSLARRDDLCNNALVPASEWSDFSETLVSIGSSSMCSCAALPVFTNIPECSPIVAPGDGARVEAGDDTGDFDDEMEDRDDNAPRSASLLIPATHLASPAERGFGSTSSGTNSAGDDNAVAPVGPTEGVSAAAVGVAATPAPFSPLAAEDPLLILLNRLPLEKKLFIAVNWLSLVSTCLTYFLRPSQVLYTFIFTSGHSVLHTAPHSRRYLHPRPDSLSTRRPSALHASLSGGPTREATCKRWEAVSKATGTTSESIPNAVLERRQNMGDGYHSRGSCGTERGIADVLLARKDWAAAQRLSSSPTPTSRRLRFRLCWYAHRRGALAQTYLLWLLLFNLLITAMLFIFHWYHLFFELDTLFGYVAAVTSVFLCGMEMECIVVHLRRRWQRGRKAQTRGEGAAADALSSTDDVMHQPDPCGAIQGPPVAFLGEHLISCACAALYVRTLLDEGDVLWVSHTALVQWHVCSLAFVVLSLLKCLRVLF</sequence>
<dbReference type="VEuPathDB" id="TriTrypDB:LDHU3_35.0620"/>
<dbReference type="VEuPathDB" id="TriTrypDB:LDHU3_35.0630"/>
<evidence type="ECO:0000313" key="3">
    <source>
        <dbReference type="EMBL" id="TPP46485.1"/>
    </source>
</evidence>
<feature type="region of interest" description="Disordered" evidence="1">
    <location>
        <begin position="328"/>
        <end position="352"/>
    </location>
</feature>
<feature type="region of interest" description="Disordered" evidence="1">
    <location>
        <begin position="437"/>
        <end position="464"/>
    </location>
</feature>
<feature type="region of interest" description="Disordered" evidence="1">
    <location>
        <begin position="168"/>
        <end position="189"/>
    </location>
</feature>
<dbReference type="VEuPathDB" id="TriTrypDB:LdBPK_350460.1"/>